<accession>A0AAN7MM61</accession>
<dbReference type="AlphaFoldDB" id="A0AAN7MM61"/>
<protein>
    <submittedName>
        <fullName evidence="1">Uncharacterized protein</fullName>
    </submittedName>
</protein>
<gene>
    <name evidence="1" type="ORF">QYF61_002096</name>
</gene>
<sequence>MSLCVYLQKRKKDEEGKKLSISITKQLVRDGGSKYLTSLCNSEQPKSEELKPDSDAYMAAQAFLMRNFSGRFEKYIIPCFVASGHIDEKKGSENLSCRYLELDMCNS</sequence>
<evidence type="ECO:0000313" key="1">
    <source>
        <dbReference type="EMBL" id="KAK4809640.1"/>
    </source>
</evidence>
<proteinExistence type="predicted"/>
<evidence type="ECO:0000313" key="2">
    <source>
        <dbReference type="Proteomes" id="UP001333110"/>
    </source>
</evidence>
<reference evidence="1 2" key="1">
    <citation type="journal article" date="2023" name="J. Hered.">
        <title>Chromosome-level genome of the wood stork (Mycteria americana) provides insight into avian chromosome evolution.</title>
        <authorList>
            <person name="Flamio R. Jr."/>
            <person name="Ramstad K.M."/>
        </authorList>
    </citation>
    <scope>NUCLEOTIDE SEQUENCE [LARGE SCALE GENOMIC DNA]</scope>
    <source>
        <strain evidence="1">JAX WOST 10</strain>
    </source>
</reference>
<dbReference type="EMBL" id="JAUNZN010000020">
    <property type="protein sequence ID" value="KAK4809640.1"/>
    <property type="molecule type" value="Genomic_DNA"/>
</dbReference>
<name>A0AAN7MM61_MYCAM</name>
<organism evidence="1 2">
    <name type="scientific">Mycteria americana</name>
    <name type="common">Wood stork</name>
    <dbReference type="NCBI Taxonomy" id="33587"/>
    <lineage>
        <taxon>Eukaryota</taxon>
        <taxon>Metazoa</taxon>
        <taxon>Chordata</taxon>
        <taxon>Craniata</taxon>
        <taxon>Vertebrata</taxon>
        <taxon>Euteleostomi</taxon>
        <taxon>Archelosauria</taxon>
        <taxon>Archosauria</taxon>
        <taxon>Dinosauria</taxon>
        <taxon>Saurischia</taxon>
        <taxon>Theropoda</taxon>
        <taxon>Coelurosauria</taxon>
        <taxon>Aves</taxon>
        <taxon>Neognathae</taxon>
        <taxon>Neoaves</taxon>
        <taxon>Aequornithes</taxon>
        <taxon>Ciconiiformes</taxon>
        <taxon>Ciconiidae</taxon>
        <taxon>Mycteria</taxon>
    </lineage>
</organism>
<comment type="caution">
    <text evidence="1">The sequence shown here is derived from an EMBL/GenBank/DDBJ whole genome shotgun (WGS) entry which is preliminary data.</text>
</comment>
<dbReference type="Proteomes" id="UP001333110">
    <property type="component" value="Unassembled WGS sequence"/>
</dbReference>
<keyword evidence="2" id="KW-1185">Reference proteome</keyword>